<evidence type="ECO:0000256" key="1">
    <source>
        <dbReference type="ARBA" id="ARBA00004651"/>
    </source>
</evidence>
<evidence type="ECO:0000256" key="4">
    <source>
        <dbReference type="ARBA" id="ARBA00022989"/>
    </source>
</evidence>
<feature type="transmembrane region" description="Helical" evidence="6">
    <location>
        <begin position="35"/>
        <end position="54"/>
    </location>
</feature>
<evidence type="ECO:0000256" key="2">
    <source>
        <dbReference type="ARBA" id="ARBA00022475"/>
    </source>
</evidence>
<evidence type="ECO:0000256" key="5">
    <source>
        <dbReference type="ARBA" id="ARBA00023136"/>
    </source>
</evidence>
<name>A0ABT0PZH8_9RHOB</name>
<comment type="subcellular location">
    <subcellularLocation>
        <location evidence="1">Cell membrane</location>
        <topology evidence="1">Multi-pass membrane protein</topology>
    </subcellularLocation>
</comment>
<evidence type="ECO:0000256" key="6">
    <source>
        <dbReference type="SAM" id="Phobius"/>
    </source>
</evidence>
<keyword evidence="4 6" id="KW-1133">Transmembrane helix</keyword>
<sequence length="285" mass="30675">MIFRNHPDPALPVRALVTALKRFGDKNGWVMSSHVAMFAMLALFPFILFSIALAGSLSENVINDDVISLIFGAWPPEVSGPIIAELRTVLGTSGTGVLTFGGLLALFFASNGVDAVRMAMTRAYHDRDDRPFWQTRLLCVSIVLAGAAIVIVAAAIEVIVPLYGQLVSEALTGTSKDLISVERLSWIFIVAMPAGGVLTFHMLLPARRHSLRQILPGVVLTLVLWAVVGWGFSIYVTQFASYGATYAGLAGAMSALIFLYLISAILILGAEFNGALMDLLSEDLY</sequence>
<protein>
    <submittedName>
        <fullName evidence="7">YihY/virulence factor BrkB family protein</fullName>
    </submittedName>
</protein>
<evidence type="ECO:0000313" key="7">
    <source>
        <dbReference type="EMBL" id="MCL6282079.1"/>
    </source>
</evidence>
<dbReference type="Pfam" id="PF03631">
    <property type="entry name" value="Virul_fac_BrkB"/>
    <property type="match status" value="1"/>
</dbReference>
<dbReference type="Proteomes" id="UP001203880">
    <property type="component" value="Unassembled WGS sequence"/>
</dbReference>
<keyword evidence="3 6" id="KW-0812">Transmembrane</keyword>
<evidence type="ECO:0000256" key="3">
    <source>
        <dbReference type="ARBA" id="ARBA00022692"/>
    </source>
</evidence>
<reference evidence="7" key="1">
    <citation type="submission" date="2022-05" db="EMBL/GenBank/DDBJ databases">
        <authorList>
            <person name="Park J.-S."/>
        </authorList>
    </citation>
    <scope>NUCLEOTIDE SEQUENCE</scope>
    <source>
        <strain evidence="7">2012CJ41-6</strain>
    </source>
</reference>
<feature type="transmembrane region" description="Helical" evidence="6">
    <location>
        <begin position="184"/>
        <end position="203"/>
    </location>
</feature>
<accession>A0ABT0PZH8</accession>
<evidence type="ECO:0000313" key="8">
    <source>
        <dbReference type="Proteomes" id="UP001203880"/>
    </source>
</evidence>
<feature type="transmembrane region" description="Helical" evidence="6">
    <location>
        <begin position="248"/>
        <end position="270"/>
    </location>
</feature>
<comment type="caution">
    <text evidence="7">The sequence shown here is derived from an EMBL/GenBank/DDBJ whole genome shotgun (WGS) entry which is preliminary data.</text>
</comment>
<keyword evidence="8" id="KW-1185">Reference proteome</keyword>
<gene>
    <name evidence="7" type="ORF">M3P21_00925</name>
</gene>
<feature type="transmembrane region" description="Helical" evidence="6">
    <location>
        <begin position="137"/>
        <end position="164"/>
    </location>
</feature>
<feature type="transmembrane region" description="Helical" evidence="6">
    <location>
        <begin position="215"/>
        <end position="236"/>
    </location>
</feature>
<dbReference type="EMBL" id="JAMFMB010000001">
    <property type="protein sequence ID" value="MCL6282079.1"/>
    <property type="molecule type" value="Genomic_DNA"/>
</dbReference>
<dbReference type="PANTHER" id="PTHR30213">
    <property type="entry name" value="INNER MEMBRANE PROTEIN YHJD"/>
    <property type="match status" value="1"/>
</dbReference>
<dbReference type="PIRSF" id="PIRSF035875">
    <property type="entry name" value="RNase_BN"/>
    <property type="match status" value="1"/>
</dbReference>
<dbReference type="InterPro" id="IPR017039">
    <property type="entry name" value="Virul_fac_BrkB"/>
</dbReference>
<organism evidence="7 8">
    <name type="scientific">Ruegeria spongiae</name>
    <dbReference type="NCBI Taxonomy" id="2942209"/>
    <lineage>
        <taxon>Bacteria</taxon>
        <taxon>Pseudomonadati</taxon>
        <taxon>Pseudomonadota</taxon>
        <taxon>Alphaproteobacteria</taxon>
        <taxon>Rhodobacterales</taxon>
        <taxon>Roseobacteraceae</taxon>
        <taxon>Ruegeria</taxon>
    </lineage>
</organism>
<dbReference type="NCBIfam" id="TIGR00765">
    <property type="entry name" value="yihY_not_rbn"/>
    <property type="match status" value="1"/>
</dbReference>
<dbReference type="PANTHER" id="PTHR30213:SF0">
    <property type="entry name" value="UPF0761 MEMBRANE PROTEIN YIHY"/>
    <property type="match status" value="1"/>
</dbReference>
<keyword evidence="2" id="KW-1003">Cell membrane</keyword>
<dbReference type="RefSeq" id="WP_249706047.1">
    <property type="nucleotide sequence ID" value="NZ_JAMFMB010000001.1"/>
</dbReference>
<feature type="transmembrane region" description="Helical" evidence="6">
    <location>
        <begin position="96"/>
        <end position="116"/>
    </location>
</feature>
<proteinExistence type="predicted"/>
<keyword evidence="5 6" id="KW-0472">Membrane</keyword>